<evidence type="ECO:0000256" key="5">
    <source>
        <dbReference type="ARBA" id="ARBA00023054"/>
    </source>
</evidence>
<organism evidence="9 10">
    <name type="scientific">Steinernema glaseri</name>
    <dbReference type="NCBI Taxonomy" id="37863"/>
    <lineage>
        <taxon>Eukaryota</taxon>
        <taxon>Metazoa</taxon>
        <taxon>Ecdysozoa</taxon>
        <taxon>Nematoda</taxon>
        <taxon>Chromadorea</taxon>
        <taxon>Rhabditida</taxon>
        <taxon>Tylenchina</taxon>
        <taxon>Panagrolaimomorpha</taxon>
        <taxon>Strongyloidoidea</taxon>
        <taxon>Steinernematidae</taxon>
        <taxon>Steinernema</taxon>
    </lineage>
</organism>
<dbReference type="AlphaFoldDB" id="A0A1I7YBG0"/>
<feature type="coiled-coil region" evidence="7">
    <location>
        <begin position="339"/>
        <end position="373"/>
    </location>
</feature>
<evidence type="ECO:0000256" key="6">
    <source>
        <dbReference type="ARBA" id="ARBA00023136"/>
    </source>
</evidence>
<dbReference type="GO" id="GO:0000301">
    <property type="term" value="P:retrograde transport, vesicle recycling within Golgi"/>
    <property type="evidence" value="ECO:0007669"/>
    <property type="project" value="TreeGrafter"/>
</dbReference>
<evidence type="ECO:0000256" key="3">
    <source>
        <dbReference type="ARBA" id="ARBA00022989"/>
    </source>
</evidence>
<dbReference type="GO" id="GO:0007030">
    <property type="term" value="P:Golgi organization"/>
    <property type="evidence" value="ECO:0007669"/>
    <property type="project" value="InterPro"/>
</dbReference>
<sequence length="471" mass="53697">MSWLSNISNIADKAETLLNKLDQSTADVISKAPSRKGLLPSVMEELPSAGLSRDDDANSERSHSSSRSLRTASTQGSSHDLAMLASDKVHEDPIVQETAASSAMARSTDEKYQIMDFSWNRIQEEKQTLKDEIAAQNARIAKLEIGKREVEEELRSTKSGFAFQQREFEEYRTKAQRILQVKDDLLENLKKERGVEEASEASTGISTDIKTYELEQERDMLKEDVKSAQLAMLGLRSDMKDMEERVSEERRKFFAEKKDLVEKCQFWQNESKRGDEELSFLKSKFDQAREELKRERDYVNERLVQKEQEIRRLAEVERGRSGDAFATPGGDQRHLEKQVRSLADNLLEKQNLVERLHAENRALSLQLENSNKKQRSYADRDAFSVDMGVVHRFSDSPELRTPLLGLQDGREPQVGLLRHRQNCPEGWGVHAALGALPPVPHRLLRHLPLMGLLPHHHVHSRDPLTASGKTL</sequence>
<feature type="coiled-coil region" evidence="7">
    <location>
        <begin position="119"/>
        <end position="192"/>
    </location>
</feature>
<evidence type="ECO:0000313" key="10">
    <source>
        <dbReference type="WBParaSite" id="L893_g1459.t1"/>
    </source>
</evidence>
<dbReference type="WBParaSite" id="L893_g1459.t1">
    <property type="protein sequence ID" value="L893_g1459.t1"/>
    <property type="gene ID" value="L893_g1459"/>
</dbReference>
<reference evidence="10" key="1">
    <citation type="submission" date="2016-11" db="UniProtKB">
        <authorList>
            <consortium name="WormBaseParasite"/>
        </authorList>
    </citation>
    <scope>IDENTIFICATION</scope>
</reference>
<feature type="compositionally biased region" description="Basic and acidic residues" evidence="8">
    <location>
        <begin position="52"/>
        <end position="63"/>
    </location>
</feature>
<proteinExistence type="predicted"/>
<keyword evidence="9" id="KW-1185">Reference proteome</keyword>
<dbReference type="GO" id="GO:0031985">
    <property type="term" value="C:Golgi cisterna"/>
    <property type="evidence" value="ECO:0007669"/>
    <property type="project" value="TreeGrafter"/>
</dbReference>
<evidence type="ECO:0000256" key="4">
    <source>
        <dbReference type="ARBA" id="ARBA00023034"/>
    </source>
</evidence>
<keyword evidence="3" id="KW-1133">Transmembrane helix</keyword>
<keyword evidence="4" id="KW-0333">Golgi apparatus</keyword>
<comment type="subcellular location">
    <subcellularLocation>
        <location evidence="1">Golgi apparatus membrane</location>
        <topology evidence="1">Single-pass type IV membrane protein</topology>
    </subcellularLocation>
</comment>
<evidence type="ECO:0000313" key="9">
    <source>
        <dbReference type="Proteomes" id="UP000095287"/>
    </source>
</evidence>
<evidence type="ECO:0000256" key="1">
    <source>
        <dbReference type="ARBA" id="ARBA00004409"/>
    </source>
</evidence>
<keyword evidence="2" id="KW-0812">Transmembrane</keyword>
<name>A0A1I7YBG0_9BILA</name>
<dbReference type="PANTHER" id="PTHR13815">
    <property type="entry name" value="GOLGIN-84"/>
    <property type="match status" value="1"/>
</dbReference>
<accession>A0A1I7YBG0</accession>
<feature type="region of interest" description="Disordered" evidence="8">
    <location>
        <begin position="47"/>
        <end position="78"/>
    </location>
</feature>
<evidence type="ECO:0000256" key="2">
    <source>
        <dbReference type="ARBA" id="ARBA00022692"/>
    </source>
</evidence>
<protein>
    <submittedName>
        <fullName evidence="10">Golgin-84</fullName>
    </submittedName>
</protein>
<feature type="coiled-coil region" evidence="7">
    <location>
        <begin position="225"/>
        <end position="252"/>
    </location>
</feature>
<keyword evidence="5 7" id="KW-0175">Coiled coil</keyword>
<evidence type="ECO:0000256" key="7">
    <source>
        <dbReference type="SAM" id="Coils"/>
    </source>
</evidence>
<dbReference type="Proteomes" id="UP000095287">
    <property type="component" value="Unplaced"/>
</dbReference>
<evidence type="ECO:0000256" key="8">
    <source>
        <dbReference type="SAM" id="MobiDB-lite"/>
    </source>
</evidence>
<dbReference type="GO" id="GO:0000139">
    <property type="term" value="C:Golgi membrane"/>
    <property type="evidence" value="ECO:0007669"/>
    <property type="project" value="UniProtKB-SubCell"/>
</dbReference>
<dbReference type="Pfam" id="PF09787">
    <property type="entry name" value="Golgin_A5"/>
    <property type="match status" value="1"/>
</dbReference>
<keyword evidence="6" id="KW-0472">Membrane</keyword>
<dbReference type="PANTHER" id="PTHR13815:SF7">
    <property type="entry name" value="GOLGIN SUBFAMILY A MEMBER 5"/>
    <property type="match status" value="1"/>
</dbReference>
<dbReference type="InterPro" id="IPR019177">
    <property type="entry name" value="Golgin_subfamily_A_member_5"/>
</dbReference>